<protein>
    <submittedName>
        <fullName evidence="13">FMN hydroxy acid dehydrogenase domain-containing protein</fullName>
    </submittedName>
</protein>
<evidence type="ECO:0000256" key="9">
    <source>
        <dbReference type="PIRSR" id="PIRSR000138-2"/>
    </source>
</evidence>
<evidence type="ECO:0000256" key="1">
    <source>
        <dbReference type="ARBA" id="ARBA00001917"/>
    </source>
</evidence>
<feature type="binding site" evidence="9">
    <location>
        <position position="267"/>
    </location>
    <ligand>
        <name>glyoxylate</name>
        <dbReference type="ChEBI" id="CHEBI:36655"/>
    </ligand>
</feature>
<evidence type="ECO:0000256" key="8">
    <source>
        <dbReference type="PIRSR" id="PIRSR000138-1"/>
    </source>
</evidence>
<comment type="catalytic activity">
    <reaction evidence="6">
        <text>a (2S)-2-hydroxycarboxylate + O2 = a 2-oxocarboxylate + H2O2</text>
        <dbReference type="Rhea" id="RHEA:16789"/>
        <dbReference type="ChEBI" id="CHEBI:15379"/>
        <dbReference type="ChEBI" id="CHEBI:16240"/>
        <dbReference type="ChEBI" id="CHEBI:35179"/>
        <dbReference type="ChEBI" id="CHEBI:58123"/>
        <dbReference type="EC" id="1.1.3.15"/>
    </reaction>
    <physiologicalReaction direction="left-to-right" evidence="6">
        <dbReference type="Rhea" id="RHEA:16790"/>
    </physiologicalReaction>
</comment>
<reference evidence="11 12" key="2">
    <citation type="submission" date="2018-11" db="EMBL/GenBank/DDBJ databases">
        <authorList>
            <consortium name="Pathogen Informatics"/>
        </authorList>
    </citation>
    <scope>NUCLEOTIDE SEQUENCE [LARGE SCALE GENOMIC DNA]</scope>
</reference>
<feature type="binding site" evidence="9">
    <location>
        <position position="262"/>
    </location>
    <ligand>
        <name>FMN</name>
        <dbReference type="ChEBI" id="CHEBI:58210"/>
    </ligand>
</feature>
<dbReference type="GO" id="GO:0003973">
    <property type="term" value="F:(S)-2-hydroxy-acid oxidase activity"/>
    <property type="evidence" value="ECO:0007669"/>
    <property type="project" value="UniProtKB-EC"/>
</dbReference>
<dbReference type="STRING" id="27835.A0A0N4YB22"/>
<dbReference type="InterPro" id="IPR000262">
    <property type="entry name" value="FMN-dep_DH"/>
</dbReference>
<keyword evidence="12" id="KW-1185">Reference proteome</keyword>
<feature type="binding site" evidence="9">
    <location>
        <position position="264"/>
    </location>
    <ligand>
        <name>glyoxylate</name>
        <dbReference type="ChEBI" id="CHEBI:36655"/>
    </ligand>
</feature>
<feature type="binding site" evidence="9">
    <location>
        <position position="240"/>
    </location>
    <ligand>
        <name>FMN</name>
        <dbReference type="ChEBI" id="CHEBI:58210"/>
    </ligand>
</feature>
<comment type="catalytic activity">
    <reaction evidence="7">
        <text>2-hydroxyoctanoate + O2 = 2-oxooctanoate + H2O2</text>
        <dbReference type="Rhea" id="RHEA:67940"/>
        <dbReference type="ChEBI" id="CHEBI:15379"/>
        <dbReference type="ChEBI" id="CHEBI:16240"/>
        <dbReference type="ChEBI" id="CHEBI:133514"/>
        <dbReference type="ChEBI" id="CHEBI:176689"/>
    </reaction>
    <physiologicalReaction direction="left-to-right" evidence="7">
        <dbReference type="Rhea" id="RHEA:67941"/>
    </physiologicalReaction>
</comment>
<name>A0A0N4YB22_NIPBR</name>
<dbReference type="WBParaSite" id="NBR_0001363201-mRNA-1">
    <property type="protein sequence ID" value="NBR_0001363201-mRNA-1"/>
    <property type="gene ID" value="NBR_0001363201"/>
</dbReference>
<dbReference type="GO" id="GO:0001561">
    <property type="term" value="P:fatty acid alpha-oxidation"/>
    <property type="evidence" value="ECO:0007669"/>
    <property type="project" value="TreeGrafter"/>
</dbReference>
<feature type="binding site" evidence="9">
    <location>
        <position position="172"/>
    </location>
    <ligand>
        <name>glyoxylate</name>
        <dbReference type="ChEBI" id="CHEBI:36655"/>
    </ligand>
</feature>
<keyword evidence="3 9" id="KW-0288">FMN</keyword>
<dbReference type="AlphaFoldDB" id="A0A0N4YB22"/>
<sequence length="375" mass="41517">MSQPDRLLLTVDDFRHAASSKLKKLAKDYYESGSDDQLTLRRNERAFERLLIRPRCLRDVSNVDTSTEWFGRKQRFPIGIAPTAFHRMANEDGELNTVKGASAAGSVMIVSSWATTAIEEVAEQSRRVGAELWFQLYVYKDKNITTSLVKRAEASGCRALVLTVDTPVLGRRLPDVRNGFTLPDGLGLANFSSMKPSSMPNIKSGQSGLMQYVSEQIDPTLNWEIISWLLETTKLPIIVKGVMRGDDAEEAIRRGAHGIIVSNHGGRQMDSAPATIEALADVVRASRGRVPVFMDGGVRNGRDIFKAIALGAQGVFVGRPVLWGLSVKGSEGVYQVMSILQQEFVHTMKLAGFRSIKEIQECPDVVVREEFFSKL</sequence>
<feature type="binding site" evidence="9">
    <location>
        <begin position="82"/>
        <end position="84"/>
    </location>
    <ligand>
        <name>FMN</name>
        <dbReference type="ChEBI" id="CHEBI:58210"/>
    </ligand>
</feature>
<dbReference type="PANTHER" id="PTHR10578:SF149">
    <property type="entry name" value="2-HYDROXYACID OXIDASE 2"/>
    <property type="match status" value="1"/>
</dbReference>
<organism evidence="13">
    <name type="scientific">Nippostrongylus brasiliensis</name>
    <name type="common">Rat hookworm</name>
    <dbReference type="NCBI Taxonomy" id="27835"/>
    <lineage>
        <taxon>Eukaryota</taxon>
        <taxon>Metazoa</taxon>
        <taxon>Ecdysozoa</taxon>
        <taxon>Nematoda</taxon>
        <taxon>Chromadorea</taxon>
        <taxon>Rhabditida</taxon>
        <taxon>Rhabditina</taxon>
        <taxon>Rhabditomorpha</taxon>
        <taxon>Strongyloidea</taxon>
        <taxon>Heligmosomidae</taxon>
        <taxon>Nippostrongylus</taxon>
    </lineage>
</organism>
<dbReference type="CDD" id="cd02809">
    <property type="entry name" value="alpha_hydroxyacid_oxid_FMN"/>
    <property type="match status" value="1"/>
</dbReference>
<feature type="binding site" evidence="9">
    <location>
        <position position="29"/>
    </location>
    <ligand>
        <name>glyoxylate</name>
        <dbReference type="ChEBI" id="CHEBI:36655"/>
    </ligand>
</feature>
<comment type="similarity">
    <text evidence="5">Belongs to the FMN-dependent alpha-hydroxy acid dehydrogenase family.</text>
</comment>
<evidence type="ECO:0000259" key="10">
    <source>
        <dbReference type="PROSITE" id="PS51349"/>
    </source>
</evidence>
<dbReference type="PIRSF" id="PIRSF000138">
    <property type="entry name" value="Al-hdrx_acd_dh"/>
    <property type="match status" value="1"/>
</dbReference>
<feature type="binding site" evidence="9">
    <location>
        <begin position="295"/>
        <end position="299"/>
    </location>
    <ligand>
        <name>FMN</name>
        <dbReference type="ChEBI" id="CHEBI:58210"/>
    </ligand>
</feature>
<comment type="cofactor">
    <cofactor evidence="1">
        <name>FMN</name>
        <dbReference type="ChEBI" id="CHEBI:58210"/>
    </cofactor>
</comment>
<evidence type="ECO:0000313" key="12">
    <source>
        <dbReference type="Proteomes" id="UP000271162"/>
    </source>
</evidence>
<feature type="binding site" evidence="9">
    <location>
        <position position="137"/>
    </location>
    <ligand>
        <name>glyoxylate</name>
        <dbReference type="ChEBI" id="CHEBI:36655"/>
    </ligand>
</feature>
<dbReference type="InterPro" id="IPR037396">
    <property type="entry name" value="FMN_HAD"/>
</dbReference>
<feature type="binding site" evidence="9">
    <location>
        <begin position="318"/>
        <end position="319"/>
    </location>
    <ligand>
        <name>FMN</name>
        <dbReference type="ChEBI" id="CHEBI:58210"/>
    </ligand>
</feature>
<evidence type="ECO:0000256" key="3">
    <source>
        <dbReference type="ARBA" id="ARBA00022643"/>
    </source>
</evidence>
<dbReference type="Pfam" id="PF01070">
    <property type="entry name" value="FMN_dh"/>
    <property type="match status" value="1"/>
</dbReference>
<dbReference type="InterPro" id="IPR013785">
    <property type="entry name" value="Aldolase_TIM"/>
</dbReference>
<dbReference type="PROSITE" id="PS00557">
    <property type="entry name" value="FMN_HYDROXY_ACID_DH_1"/>
    <property type="match status" value="1"/>
</dbReference>
<reference evidence="13" key="1">
    <citation type="submission" date="2016-04" db="UniProtKB">
        <authorList>
            <consortium name="WormBaseParasite"/>
        </authorList>
    </citation>
    <scope>IDENTIFICATION</scope>
</reference>
<dbReference type="EMBL" id="UYSL01021101">
    <property type="protein sequence ID" value="VDL77222.1"/>
    <property type="molecule type" value="Genomic_DNA"/>
</dbReference>
<keyword evidence="4" id="KW-0560">Oxidoreductase</keyword>
<keyword evidence="2 9" id="KW-0285">Flavoprotein</keyword>
<dbReference type="Proteomes" id="UP000271162">
    <property type="component" value="Unassembled WGS sequence"/>
</dbReference>
<evidence type="ECO:0000256" key="6">
    <source>
        <dbReference type="ARBA" id="ARBA00029325"/>
    </source>
</evidence>
<feature type="binding site" evidence="9">
    <location>
        <position position="111"/>
    </location>
    <ligand>
        <name>FMN</name>
        <dbReference type="ChEBI" id="CHEBI:58210"/>
    </ligand>
</feature>
<feature type="active site" description="Proton acceptor" evidence="8">
    <location>
        <position position="264"/>
    </location>
</feature>
<gene>
    <name evidence="11" type="ORF">NBR_LOCUS13633</name>
</gene>
<proteinExistence type="inferred from homology"/>
<dbReference type="SUPFAM" id="SSF51395">
    <property type="entry name" value="FMN-linked oxidoreductases"/>
    <property type="match status" value="1"/>
</dbReference>
<dbReference type="FunFam" id="3.20.20.70:FF:000029">
    <property type="entry name" value="L-lactate dehydrogenase"/>
    <property type="match status" value="1"/>
</dbReference>
<feature type="binding site" evidence="9">
    <location>
        <position position="163"/>
    </location>
    <ligand>
        <name>FMN</name>
        <dbReference type="ChEBI" id="CHEBI:58210"/>
    </ligand>
</feature>
<evidence type="ECO:0000256" key="7">
    <source>
        <dbReference type="ARBA" id="ARBA00029327"/>
    </source>
</evidence>
<evidence type="ECO:0000256" key="2">
    <source>
        <dbReference type="ARBA" id="ARBA00022630"/>
    </source>
</evidence>
<dbReference type="PROSITE" id="PS51349">
    <property type="entry name" value="FMN_HYDROXY_ACID_DH_2"/>
    <property type="match status" value="1"/>
</dbReference>
<dbReference type="InterPro" id="IPR012133">
    <property type="entry name" value="Alpha-hydoxy_acid_DH_FMN"/>
</dbReference>
<evidence type="ECO:0000256" key="4">
    <source>
        <dbReference type="ARBA" id="ARBA00023002"/>
    </source>
</evidence>
<evidence type="ECO:0000313" key="11">
    <source>
        <dbReference type="EMBL" id="VDL77222.1"/>
    </source>
</evidence>
<feature type="domain" description="FMN hydroxy acid dehydrogenase" evidence="10">
    <location>
        <begin position="3"/>
        <end position="369"/>
    </location>
</feature>
<dbReference type="OMA" id="AGMSNTH"/>
<feature type="binding site" evidence="9">
    <location>
        <position position="135"/>
    </location>
    <ligand>
        <name>FMN</name>
        <dbReference type="ChEBI" id="CHEBI:58210"/>
    </ligand>
</feature>
<dbReference type="InterPro" id="IPR008259">
    <property type="entry name" value="FMN_hydac_DH_AS"/>
</dbReference>
<accession>A0A0N4YB22</accession>
<dbReference type="GO" id="GO:0010181">
    <property type="term" value="F:FMN binding"/>
    <property type="evidence" value="ECO:0007669"/>
    <property type="project" value="InterPro"/>
</dbReference>
<dbReference type="Gene3D" id="3.20.20.70">
    <property type="entry name" value="Aldolase class I"/>
    <property type="match status" value="1"/>
</dbReference>
<evidence type="ECO:0000313" key="13">
    <source>
        <dbReference type="WBParaSite" id="NBR_0001363201-mRNA-1"/>
    </source>
</evidence>
<evidence type="ECO:0000256" key="5">
    <source>
        <dbReference type="ARBA" id="ARBA00024042"/>
    </source>
</evidence>
<dbReference type="PANTHER" id="PTHR10578">
    <property type="entry name" value="S -2-HYDROXY-ACID OXIDASE-RELATED"/>
    <property type="match status" value="1"/>
</dbReference>
<dbReference type="GO" id="GO:0005782">
    <property type="term" value="C:peroxisomal matrix"/>
    <property type="evidence" value="ECO:0007669"/>
    <property type="project" value="TreeGrafter"/>
</dbReference>